<reference evidence="2" key="1">
    <citation type="journal article" date="2020" name="mSystems">
        <title>Genome- and Community-Level Interaction Insights into Carbon Utilization and Element Cycling Functions of Hydrothermarchaeota in Hydrothermal Sediment.</title>
        <authorList>
            <person name="Zhou Z."/>
            <person name="Liu Y."/>
            <person name="Xu W."/>
            <person name="Pan J."/>
            <person name="Luo Z.H."/>
            <person name="Li M."/>
        </authorList>
    </citation>
    <scope>NUCLEOTIDE SEQUENCE [LARGE SCALE GENOMIC DNA]</scope>
    <source>
        <strain evidence="2">HyVt-505</strain>
    </source>
</reference>
<sequence>MKELGRFVGYTLATLLMIGVVLAIAKADTDEGTLATAAIIIVVVLPVVVAIFMGRREKKNAEPS</sequence>
<dbReference type="Proteomes" id="UP000885832">
    <property type="component" value="Unassembled WGS sequence"/>
</dbReference>
<evidence type="ECO:0000256" key="1">
    <source>
        <dbReference type="SAM" id="Phobius"/>
    </source>
</evidence>
<protein>
    <submittedName>
        <fullName evidence="2">Uncharacterized protein</fullName>
    </submittedName>
</protein>
<feature type="transmembrane region" description="Helical" evidence="1">
    <location>
        <begin position="33"/>
        <end position="54"/>
    </location>
</feature>
<gene>
    <name evidence="2" type="ORF">ENJ65_02265</name>
</gene>
<keyword evidence="1" id="KW-0812">Transmembrane</keyword>
<feature type="transmembrane region" description="Helical" evidence="1">
    <location>
        <begin position="7"/>
        <end position="27"/>
    </location>
</feature>
<evidence type="ECO:0000313" key="2">
    <source>
        <dbReference type="EMBL" id="HHJ80437.1"/>
    </source>
</evidence>
<dbReference type="EMBL" id="DRNF01000144">
    <property type="protein sequence ID" value="HHJ80437.1"/>
    <property type="molecule type" value="Genomic_DNA"/>
</dbReference>
<organism evidence="2">
    <name type="scientific">Candidatus Tenderia electrophaga</name>
    <dbReference type="NCBI Taxonomy" id="1748243"/>
    <lineage>
        <taxon>Bacteria</taxon>
        <taxon>Pseudomonadati</taxon>
        <taxon>Pseudomonadota</taxon>
        <taxon>Gammaproteobacteria</taxon>
        <taxon>Candidatus Tenderiales</taxon>
        <taxon>Candidatus Tenderiaceae</taxon>
        <taxon>Candidatus Tenderia</taxon>
    </lineage>
</organism>
<accession>A0A832N4X3</accession>
<name>A0A832N4X3_9GAMM</name>
<comment type="caution">
    <text evidence="2">The sequence shown here is derived from an EMBL/GenBank/DDBJ whole genome shotgun (WGS) entry which is preliminary data.</text>
</comment>
<proteinExistence type="predicted"/>
<keyword evidence="1" id="KW-1133">Transmembrane helix</keyword>
<keyword evidence="1" id="KW-0472">Membrane</keyword>
<dbReference type="AlphaFoldDB" id="A0A832N4X3"/>